<keyword evidence="2" id="KW-1133">Transmembrane helix</keyword>
<dbReference type="RefSeq" id="WP_165181242.1">
    <property type="nucleotide sequence ID" value="NZ_JAAKZI010000008.1"/>
</dbReference>
<evidence type="ECO:0000313" key="3">
    <source>
        <dbReference type="EMBL" id="NGN83143.1"/>
    </source>
</evidence>
<keyword evidence="4" id="KW-1185">Reference proteome</keyword>
<reference evidence="3 4" key="1">
    <citation type="submission" date="2020-02" db="EMBL/GenBank/DDBJ databases">
        <title>Genome sequence of the type strain DSM 27180 of Arthrobacter silviterrae.</title>
        <authorList>
            <person name="Gao J."/>
            <person name="Sun J."/>
        </authorList>
    </citation>
    <scope>NUCLEOTIDE SEQUENCE [LARGE SCALE GENOMIC DNA]</scope>
    <source>
        <strain evidence="3 4">DSM 27180</strain>
    </source>
</reference>
<evidence type="ECO:0008006" key="5">
    <source>
        <dbReference type="Google" id="ProtNLM"/>
    </source>
</evidence>
<dbReference type="Proteomes" id="UP000479226">
    <property type="component" value="Unassembled WGS sequence"/>
</dbReference>
<feature type="transmembrane region" description="Helical" evidence="2">
    <location>
        <begin position="30"/>
        <end position="51"/>
    </location>
</feature>
<evidence type="ECO:0000256" key="1">
    <source>
        <dbReference type="SAM" id="MobiDB-lite"/>
    </source>
</evidence>
<keyword evidence="2" id="KW-0812">Transmembrane</keyword>
<evidence type="ECO:0000256" key="2">
    <source>
        <dbReference type="SAM" id="Phobius"/>
    </source>
</evidence>
<name>A0ABX0D8C3_9MICC</name>
<comment type="caution">
    <text evidence="3">The sequence shown here is derived from an EMBL/GenBank/DDBJ whole genome shotgun (WGS) entry which is preliminary data.</text>
</comment>
<feature type="transmembrane region" description="Helical" evidence="2">
    <location>
        <begin position="149"/>
        <end position="175"/>
    </location>
</feature>
<organism evidence="3 4">
    <name type="scientific">Arthrobacter silviterrae</name>
    <dbReference type="NCBI Taxonomy" id="2026658"/>
    <lineage>
        <taxon>Bacteria</taxon>
        <taxon>Bacillati</taxon>
        <taxon>Actinomycetota</taxon>
        <taxon>Actinomycetes</taxon>
        <taxon>Micrococcales</taxon>
        <taxon>Micrococcaceae</taxon>
        <taxon>Arthrobacter</taxon>
    </lineage>
</organism>
<dbReference type="EMBL" id="JAAKZI010000008">
    <property type="protein sequence ID" value="NGN83143.1"/>
    <property type="molecule type" value="Genomic_DNA"/>
</dbReference>
<feature type="region of interest" description="Disordered" evidence="1">
    <location>
        <begin position="1"/>
        <end position="23"/>
    </location>
</feature>
<gene>
    <name evidence="3" type="ORF">G6N77_06660</name>
</gene>
<feature type="transmembrane region" description="Helical" evidence="2">
    <location>
        <begin position="71"/>
        <end position="92"/>
    </location>
</feature>
<sequence>MTESRAHSPENAPQPPPAGGRAGRRRMPVWLLRTILGVAAAAVLFIAYLIASATVPLTWANSIKNQVGPQLGNSIPLGMFYGFTFSFVPVLVAWQAHRRKLNKWVRVGILVLAVLLAIPNLLTLGVLHGTTGSARNALSIWNTGGANWFGAWSQSFMVVGVLCAVAVIVLGRLWLRRGRKIRQVKAAEKLVRENEAKKARAAKDAARAADKAAREAERSNRRGTGGTTGA</sequence>
<keyword evidence="2" id="KW-0472">Membrane</keyword>
<evidence type="ECO:0000313" key="4">
    <source>
        <dbReference type="Proteomes" id="UP000479226"/>
    </source>
</evidence>
<feature type="region of interest" description="Disordered" evidence="1">
    <location>
        <begin position="194"/>
        <end position="230"/>
    </location>
</feature>
<feature type="transmembrane region" description="Helical" evidence="2">
    <location>
        <begin position="104"/>
        <end position="129"/>
    </location>
</feature>
<proteinExistence type="predicted"/>
<protein>
    <recommendedName>
        <fullName evidence="5">DNA translocase FtsK 4TM region domain-containing protein</fullName>
    </recommendedName>
</protein>
<feature type="compositionally biased region" description="Basic and acidic residues" evidence="1">
    <location>
        <begin position="194"/>
        <end position="220"/>
    </location>
</feature>
<accession>A0ABX0D8C3</accession>